<dbReference type="RefSeq" id="XP_026682975.1">
    <property type="nucleotide sequence ID" value="XM_026827174.1"/>
</dbReference>
<dbReference type="GeneID" id="113469456"/>
<proteinExistence type="inferred from homology"/>
<organism evidence="3 4">
    <name type="scientific">Diaphorina citri</name>
    <name type="common">Asian citrus psyllid</name>
    <dbReference type="NCBI Taxonomy" id="121845"/>
    <lineage>
        <taxon>Eukaryota</taxon>
        <taxon>Metazoa</taxon>
        <taxon>Ecdysozoa</taxon>
        <taxon>Arthropoda</taxon>
        <taxon>Hexapoda</taxon>
        <taxon>Insecta</taxon>
        <taxon>Pterygota</taxon>
        <taxon>Neoptera</taxon>
        <taxon>Paraneoptera</taxon>
        <taxon>Hemiptera</taxon>
        <taxon>Sternorrhyncha</taxon>
        <taxon>Psylloidea</taxon>
        <taxon>Psyllidae</taxon>
        <taxon>Diaphorininae</taxon>
        <taxon>Diaphorina</taxon>
    </lineage>
</organism>
<name>A0A3Q0J8D4_DIACI</name>
<dbReference type="InterPro" id="IPR036396">
    <property type="entry name" value="Cyt_P450_sf"/>
</dbReference>
<accession>A0A3Q0J8D4</accession>
<keyword evidence="2" id="KW-0560">Oxidoreductase</keyword>
<sequence>MVRLWVGQSLHVFVGDASIAYQVNKIPHKPDFYKYLGGLYVSKGLVSNIDSHHWKLTRKLMQPSFGYQSIKSFTSLMHEKSLQSVRDFDKYATTGESFYIAKVIRYYPFETITKSYFDYDLKQNDREYIESIMEDLKKMFKVNIDCKIKLKNLL</sequence>
<evidence type="ECO:0000256" key="1">
    <source>
        <dbReference type="ARBA" id="ARBA00010617"/>
    </source>
</evidence>
<keyword evidence="2" id="KW-0503">Monooxygenase</keyword>
<dbReference type="GO" id="GO:0004497">
    <property type="term" value="F:monooxygenase activity"/>
    <property type="evidence" value="ECO:0007669"/>
    <property type="project" value="UniProtKB-KW"/>
</dbReference>
<dbReference type="GO" id="GO:0016705">
    <property type="term" value="F:oxidoreductase activity, acting on paired donors, with incorporation or reduction of molecular oxygen"/>
    <property type="evidence" value="ECO:0007669"/>
    <property type="project" value="InterPro"/>
</dbReference>
<evidence type="ECO:0000313" key="4">
    <source>
        <dbReference type="RefSeq" id="XP_026682975.1"/>
    </source>
</evidence>
<dbReference type="AlphaFoldDB" id="A0A3Q0J8D4"/>
<dbReference type="Pfam" id="PF00067">
    <property type="entry name" value="p450"/>
    <property type="match status" value="1"/>
</dbReference>
<dbReference type="PaxDb" id="121845-A0A3Q0J8D4"/>
<dbReference type="KEGG" id="dci:113469456"/>
<dbReference type="GO" id="GO:0020037">
    <property type="term" value="F:heme binding"/>
    <property type="evidence" value="ECO:0007669"/>
    <property type="project" value="InterPro"/>
</dbReference>
<protein>
    <submittedName>
        <fullName evidence="4">Uncharacterized protein LOC113469456</fullName>
    </submittedName>
</protein>
<keyword evidence="3" id="KW-1185">Reference proteome</keyword>
<evidence type="ECO:0000313" key="3">
    <source>
        <dbReference type="Proteomes" id="UP000079169"/>
    </source>
</evidence>
<comment type="similarity">
    <text evidence="1">Belongs to the cytochrome P450 family.</text>
</comment>
<dbReference type="InterPro" id="IPR001128">
    <property type="entry name" value="Cyt_P450"/>
</dbReference>
<evidence type="ECO:0000256" key="2">
    <source>
        <dbReference type="ARBA" id="ARBA00023033"/>
    </source>
</evidence>
<dbReference type="Gene3D" id="1.10.630.10">
    <property type="entry name" value="Cytochrome P450"/>
    <property type="match status" value="1"/>
</dbReference>
<dbReference type="SUPFAM" id="SSF48264">
    <property type="entry name" value="Cytochrome P450"/>
    <property type="match status" value="1"/>
</dbReference>
<dbReference type="Proteomes" id="UP000079169">
    <property type="component" value="Unplaced"/>
</dbReference>
<dbReference type="GO" id="GO:0005506">
    <property type="term" value="F:iron ion binding"/>
    <property type="evidence" value="ECO:0007669"/>
    <property type="project" value="InterPro"/>
</dbReference>
<gene>
    <name evidence="4" type="primary">LOC113469456</name>
</gene>
<reference evidence="4" key="1">
    <citation type="submission" date="2025-08" db="UniProtKB">
        <authorList>
            <consortium name="RefSeq"/>
        </authorList>
    </citation>
    <scope>IDENTIFICATION</scope>
</reference>